<keyword evidence="7 9" id="KW-0811">Translocation</keyword>
<comment type="similarity">
    <text evidence="9">Belongs to the TatA/E family.</text>
</comment>
<evidence type="ECO:0000256" key="9">
    <source>
        <dbReference type="HAMAP-Rule" id="MF_00236"/>
    </source>
</evidence>
<reference evidence="11 12" key="1">
    <citation type="submission" date="2018-05" db="EMBL/GenBank/DDBJ databases">
        <title>Lujinxingia marina gen. nov. sp. nov., a new facultative anaerobic member of the class Deltaproteobacteria, and proposal of Lujinxingaceae fam. nov.</title>
        <authorList>
            <person name="Li C.-M."/>
        </authorList>
    </citation>
    <scope>NUCLEOTIDE SEQUENCE [LARGE SCALE GENOMIC DNA]</scope>
    <source>
        <strain evidence="11 12">B210</strain>
    </source>
</reference>
<evidence type="ECO:0000313" key="12">
    <source>
        <dbReference type="Proteomes" id="UP000249169"/>
    </source>
</evidence>
<dbReference type="GO" id="GO:0008320">
    <property type="term" value="F:protein transmembrane transporter activity"/>
    <property type="evidence" value="ECO:0007669"/>
    <property type="project" value="UniProtKB-UniRule"/>
</dbReference>
<evidence type="ECO:0000256" key="8">
    <source>
        <dbReference type="ARBA" id="ARBA00023136"/>
    </source>
</evidence>
<evidence type="ECO:0000256" key="4">
    <source>
        <dbReference type="ARBA" id="ARBA00022692"/>
    </source>
</evidence>
<evidence type="ECO:0000256" key="3">
    <source>
        <dbReference type="ARBA" id="ARBA00022475"/>
    </source>
</evidence>
<name>A0A328CBT9_9DELT</name>
<dbReference type="GO" id="GO:0043953">
    <property type="term" value="P:protein transport by the Tat complex"/>
    <property type="evidence" value="ECO:0007669"/>
    <property type="project" value="UniProtKB-UniRule"/>
</dbReference>
<protein>
    <recommendedName>
        <fullName evidence="9">Sec-independent protein translocase protein TatA</fullName>
    </recommendedName>
</protein>
<dbReference type="PANTHER" id="PTHR42982">
    <property type="entry name" value="SEC-INDEPENDENT PROTEIN TRANSLOCASE PROTEIN TATA"/>
    <property type="match status" value="1"/>
</dbReference>
<keyword evidence="6 9" id="KW-1133">Transmembrane helix</keyword>
<dbReference type="GO" id="GO:0033281">
    <property type="term" value="C:TAT protein transport complex"/>
    <property type="evidence" value="ECO:0007669"/>
    <property type="project" value="UniProtKB-UniRule"/>
</dbReference>
<dbReference type="RefSeq" id="WP_111728660.1">
    <property type="nucleotide sequence ID" value="NZ_QHKO01000001.1"/>
</dbReference>
<keyword evidence="8 9" id="KW-0472">Membrane</keyword>
<evidence type="ECO:0000256" key="5">
    <source>
        <dbReference type="ARBA" id="ARBA00022927"/>
    </source>
</evidence>
<evidence type="ECO:0000256" key="1">
    <source>
        <dbReference type="ARBA" id="ARBA00004162"/>
    </source>
</evidence>
<dbReference type="OrthoDB" id="5520556at2"/>
<organism evidence="11 12">
    <name type="scientific">Lujinxingia litoralis</name>
    <dbReference type="NCBI Taxonomy" id="2211119"/>
    <lineage>
        <taxon>Bacteria</taxon>
        <taxon>Deltaproteobacteria</taxon>
        <taxon>Bradymonadales</taxon>
        <taxon>Lujinxingiaceae</taxon>
        <taxon>Lujinxingia</taxon>
    </lineage>
</organism>
<sequence length="77" mass="8323">MFGLGTTELLIIAFILVLLFGLGKLPHAAKQLGLGVKSFQDSVRGNDEEPATLEDKSADRVTREAAVSHEERVDTKA</sequence>
<proteinExistence type="inferred from homology"/>
<dbReference type="InterPro" id="IPR003369">
    <property type="entry name" value="TatA/B/E"/>
</dbReference>
<keyword evidence="2 9" id="KW-0813">Transport</keyword>
<dbReference type="EMBL" id="QHKO01000001">
    <property type="protein sequence ID" value="RAL25488.1"/>
    <property type="molecule type" value="Genomic_DNA"/>
</dbReference>
<keyword evidence="3 9" id="KW-1003">Cell membrane</keyword>
<evidence type="ECO:0000256" key="6">
    <source>
        <dbReference type="ARBA" id="ARBA00022989"/>
    </source>
</evidence>
<dbReference type="AlphaFoldDB" id="A0A328CBT9"/>
<dbReference type="PANTHER" id="PTHR42982:SF1">
    <property type="entry name" value="SEC-INDEPENDENT PROTEIN TRANSLOCASE PROTEIN TATA"/>
    <property type="match status" value="1"/>
</dbReference>
<comment type="subunit">
    <text evidence="9">Forms a complex with TatC.</text>
</comment>
<feature type="region of interest" description="Disordered" evidence="10">
    <location>
        <begin position="41"/>
        <end position="77"/>
    </location>
</feature>
<comment type="subcellular location">
    <subcellularLocation>
        <location evidence="1 9">Cell membrane</location>
        <topology evidence="1 9">Single-pass membrane protein</topology>
    </subcellularLocation>
</comment>
<comment type="caution">
    <text evidence="11">The sequence shown here is derived from an EMBL/GenBank/DDBJ whole genome shotgun (WGS) entry which is preliminary data.</text>
</comment>
<keyword evidence="12" id="KW-1185">Reference proteome</keyword>
<evidence type="ECO:0000256" key="7">
    <source>
        <dbReference type="ARBA" id="ARBA00023010"/>
    </source>
</evidence>
<evidence type="ECO:0000313" key="11">
    <source>
        <dbReference type="EMBL" id="RAL25488.1"/>
    </source>
</evidence>
<keyword evidence="5 9" id="KW-0653">Protein transport</keyword>
<keyword evidence="4 9" id="KW-0812">Transmembrane</keyword>
<accession>A0A328CBT9</accession>
<evidence type="ECO:0000256" key="10">
    <source>
        <dbReference type="SAM" id="MobiDB-lite"/>
    </source>
</evidence>
<dbReference type="HAMAP" id="MF_00236">
    <property type="entry name" value="TatA_E"/>
    <property type="match status" value="1"/>
</dbReference>
<feature type="compositionally biased region" description="Basic and acidic residues" evidence="10">
    <location>
        <begin position="53"/>
        <end position="77"/>
    </location>
</feature>
<dbReference type="Proteomes" id="UP000249169">
    <property type="component" value="Unassembled WGS sequence"/>
</dbReference>
<dbReference type="Pfam" id="PF02416">
    <property type="entry name" value="TatA_B_E"/>
    <property type="match status" value="1"/>
</dbReference>
<dbReference type="Gene3D" id="1.20.5.3310">
    <property type="match status" value="1"/>
</dbReference>
<comment type="function">
    <text evidence="9">Part of the twin-arginine translocation (Tat) system that transports large folded proteins containing a characteristic twin-arginine motif in their signal peptide across membranes. TatA could form the protein-conducting channel of the Tat system.</text>
</comment>
<dbReference type="InterPro" id="IPR006312">
    <property type="entry name" value="TatA/E"/>
</dbReference>
<evidence type="ECO:0000256" key="2">
    <source>
        <dbReference type="ARBA" id="ARBA00022448"/>
    </source>
</evidence>
<gene>
    <name evidence="9" type="primary">tatA</name>
    <name evidence="11" type="ORF">DL240_04555</name>
</gene>